<reference evidence="2" key="2">
    <citation type="submission" date="2015-06" db="UniProtKB">
        <authorList>
            <consortium name="EnsemblPlants"/>
        </authorList>
    </citation>
    <scope>IDENTIFICATION</scope>
</reference>
<evidence type="ECO:0000313" key="2">
    <source>
        <dbReference type="EnsemblPlants" id="ORUFI09G00150.1"/>
    </source>
</evidence>
<accession>A0A0E0QMN4</accession>
<keyword evidence="3" id="KW-1185">Reference proteome</keyword>
<feature type="compositionally biased region" description="Basic residues" evidence="1">
    <location>
        <begin position="90"/>
        <end position="106"/>
    </location>
</feature>
<name>A0A0E0QMN4_ORYRU</name>
<organism evidence="2 3">
    <name type="scientific">Oryza rufipogon</name>
    <name type="common">Brownbeard rice</name>
    <name type="synonym">Asian wild rice</name>
    <dbReference type="NCBI Taxonomy" id="4529"/>
    <lineage>
        <taxon>Eukaryota</taxon>
        <taxon>Viridiplantae</taxon>
        <taxon>Streptophyta</taxon>
        <taxon>Embryophyta</taxon>
        <taxon>Tracheophyta</taxon>
        <taxon>Spermatophyta</taxon>
        <taxon>Magnoliopsida</taxon>
        <taxon>Liliopsida</taxon>
        <taxon>Poales</taxon>
        <taxon>Poaceae</taxon>
        <taxon>BOP clade</taxon>
        <taxon>Oryzoideae</taxon>
        <taxon>Oryzeae</taxon>
        <taxon>Oryzinae</taxon>
        <taxon>Oryza</taxon>
    </lineage>
</organism>
<dbReference type="AlphaFoldDB" id="A0A0E0QMN4"/>
<dbReference type="Gramene" id="ORUFI09G00150.1">
    <property type="protein sequence ID" value="ORUFI09G00150.1"/>
    <property type="gene ID" value="ORUFI09G00150"/>
</dbReference>
<dbReference type="EnsemblPlants" id="ORUFI09G00150.1">
    <property type="protein sequence ID" value="ORUFI09G00150.1"/>
    <property type="gene ID" value="ORUFI09G00150"/>
</dbReference>
<dbReference type="HOGENOM" id="CLU_1689591_0_0_1"/>
<proteinExistence type="predicted"/>
<protein>
    <submittedName>
        <fullName evidence="2">Uncharacterized protein</fullName>
    </submittedName>
</protein>
<evidence type="ECO:0000256" key="1">
    <source>
        <dbReference type="SAM" id="MobiDB-lite"/>
    </source>
</evidence>
<sequence>MPSCDASSRVRGRDEPCRRRNSSSSAVEFLGVLLPANVNSHHLPVAAWPHAVPHTGGKPAGNAVPFAEQELELNTMHTLIRASKYLREKQPRRRRPGRAGKGRRRPGQCWAGAVAAAVAGPCRARAAAAGPVPERRRPGAEGRAASGSHAEPILAC</sequence>
<feature type="region of interest" description="Disordered" evidence="1">
    <location>
        <begin position="1"/>
        <end position="21"/>
    </location>
</feature>
<dbReference type="Proteomes" id="UP000008022">
    <property type="component" value="Unassembled WGS sequence"/>
</dbReference>
<feature type="region of interest" description="Disordered" evidence="1">
    <location>
        <begin position="84"/>
        <end position="108"/>
    </location>
</feature>
<evidence type="ECO:0000313" key="3">
    <source>
        <dbReference type="Proteomes" id="UP000008022"/>
    </source>
</evidence>
<reference evidence="3" key="1">
    <citation type="submission" date="2013-06" db="EMBL/GenBank/DDBJ databases">
        <authorList>
            <person name="Zhao Q."/>
        </authorList>
    </citation>
    <scope>NUCLEOTIDE SEQUENCE</scope>
    <source>
        <strain evidence="3">cv. W1943</strain>
    </source>
</reference>
<feature type="region of interest" description="Disordered" evidence="1">
    <location>
        <begin position="124"/>
        <end position="156"/>
    </location>
</feature>